<evidence type="ECO:0000313" key="6">
    <source>
        <dbReference type="WBParaSite" id="Hba_15895"/>
    </source>
</evidence>
<accession>A0A1I7XEK2</accession>
<evidence type="ECO:0000256" key="2">
    <source>
        <dbReference type="ARBA" id="ARBA00023157"/>
    </source>
</evidence>
<proteinExistence type="predicted"/>
<keyword evidence="5" id="KW-1185">Reference proteome</keyword>
<keyword evidence="2" id="KW-1015">Disulfide bond</keyword>
<protein>
    <submittedName>
        <fullName evidence="6">ShKT domain-containing protein</fullName>
    </submittedName>
</protein>
<dbReference type="Pfam" id="PF01549">
    <property type="entry name" value="ShK"/>
    <property type="match status" value="1"/>
</dbReference>
<evidence type="ECO:0000313" key="5">
    <source>
        <dbReference type="Proteomes" id="UP000095283"/>
    </source>
</evidence>
<evidence type="ECO:0000256" key="3">
    <source>
        <dbReference type="PROSITE-ProRule" id="PRU01005"/>
    </source>
</evidence>
<feature type="domain" description="ShKT" evidence="4">
    <location>
        <begin position="73"/>
        <end position="108"/>
    </location>
</feature>
<sequence>MSVSLCVLSDKLEETSNKPTLLVNSKALKKTSVRRGSPKLFTTTSIIRNKSTTTTTTRYPSSTFKATTSVTECFDDPYTDCATYEHLCAIVEYKDIMTDTCPRTCGFCKAISTFYEDITTVACVDTDYRCVIWEANKDHPYCDNEFYPIAIKKKLCARYDLSLSLVEFVCIFIEH</sequence>
<name>A0A1I7XEK2_HETBA</name>
<dbReference type="SMART" id="SM00254">
    <property type="entry name" value="ShKT"/>
    <property type="match status" value="2"/>
</dbReference>
<reference evidence="6" key="1">
    <citation type="submission" date="2016-11" db="UniProtKB">
        <authorList>
            <consortium name="WormBaseParasite"/>
        </authorList>
    </citation>
    <scope>IDENTIFICATION</scope>
</reference>
<comment type="caution">
    <text evidence="3">Lacks conserved residue(s) required for the propagation of feature annotation.</text>
</comment>
<dbReference type="Proteomes" id="UP000095283">
    <property type="component" value="Unplaced"/>
</dbReference>
<dbReference type="AlphaFoldDB" id="A0A1I7XEK2"/>
<dbReference type="InterPro" id="IPR003582">
    <property type="entry name" value="ShKT_dom"/>
</dbReference>
<dbReference type="Gene3D" id="1.10.10.1940">
    <property type="match status" value="1"/>
</dbReference>
<evidence type="ECO:0000259" key="4">
    <source>
        <dbReference type="PROSITE" id="PS51670"/>
    </source>
</evidence>
<dbReference type="PROSITE" id="PS51670">
    <property type="entry name" value="SHKT"/>
    <property type="match status" value="1"/>
</dbReference>
<evidence type="ECO:0000256" key="1">
    <source>
        <dbReference type="ARBA" id="ARBA00022729"/>
    </source>
</evidence>
<organism evidence="5 6">
    <name type="scientific">Heterorhabditis bacteriophora</name>
    <name type="common">Entomopathogenic nematode worm</name>
    <dbReference type="NCBI Taxonomy" id="37862"/>
    <lineage>
        <taxon>Eukaryota</taxon>
        <taxon>Metazoa</taxon>
        <taxon>Ecdysozoa</taxon>
        <taxon>Nematoda</taxon>
        <taxon>Chromadorea</taxon>
        <taxon>Rhabditida</taxon>
        <taxon>Rhabditina</taxon>
        <taxon>Rhabditomorpha</taxon>
        <taxon>Strongyloidea</taxon>
        <taxon>Heterorhabditidae</taxon>
        <taxon>Heterorhabditis</taxon>
    </lineage>
</organism>
<dbReference type="PANTHER" id="PTHR21724:SF109">
    <property type="entry name" value="SHKT DOMAIN-CONTAINING PROTEIN"/>
    <property type="match status" value="1"/>
</dbReference>
<dbReference type="PANTHER" id="PTHR21724">
    <property type="entry name" value="SHKT DOMAIN-CONTAINING PROTEIN"/>
    <property type="match status" value="1"/>
</dbReference>
<dbReference type="FunFam" id="1.10.10.1940:FF:000002">
    <property type="entry name" value="PHAryngeal gland Toxin-related"/>
    <property type="match status" value="1"/>
</dbReference>
<keyword evidence="1" id="KW-0732">Signal</keyword>
<dbReference type="WBParaSite" id="Hba_15895">
    <property type="protein sequence ID" value="Hba_15895"/>
    <property type="gene ID" value="Hba_15895"/>
</dbReference>